<dbReference type="Gene3D" id="3.20.20.80">
    <property type="entry name" value="Glycosidases"/>
    <property type="match status" value="1"/>
</dbReference>
<dbReference type="InterPro" id="IPR045857">
    <property type="entry name" value="O16G_dom_2"/>
</dbReference>
<dbReference type="GO" id="GO:0009313">
    <property type="term" value="P:oligosaccharide catabolic process"/>
    <property type="evidence" value="ECO:0007669"/>
    <property type="project" value="TreeGrafter"/>
</dbReference>
<dbReference type="PANTHER" id="PTHR10357">
    <property type="entry name" value="ALPHA-AMYLASE FAMILY MEMBER"/>
    <property type="match status" value="1"/>
</dbReference>
<dbReference type="AlphaFoldDB" id="A0A7L6N3Q0"/>
<dbReference type="CDD" id="cd11316">
    <property type="entry name" value="AmyAc_bac2_AmyA"/>
    <property type="match status" value="1"/>
</dbReference>
<dbReference type="InterPro" id="IPR006047">
    <property type="entry name" value="GH13_cat_dom"/>
</dbReference>
<dbReference type="InterPro" id="IPR017853">
    <property type="entry name" value="GH"/>
</dbReference>
<name>A0A7L6N3Q0_9MOLU</name>
<dbReference type="Gene3D" id="3.90.400.10">
    <property type="entry name" value="Oligo-1,6-glucosidase, Domain 2"/>
    <property type="match status" value="1"/>
</dbReference>
<dbReference type="RefSeq" id="WP_312032163.1">
    <property type="nucleotide sequence ID" value="NZ_CP051151.1"/>
</dbReference>
<comment type="similarity">
    <text evidence="1">Belongs to the glycosyl hydrolase 13 family.</text>
</comment>
<feature type="domain" description="Glycosyl hydrolase family 13 catalytic" evidence="2">
    <location>
        <begin position="82"/>
        <end position="479"/>
    </location>
</feature>
<dbReference type="SUPFAM" id="SSF51445">
    <property type="entry name" value="(Trans)glycosidases"/>
    <property type="match status" value="1"/>
</dbReference>
<gene>
    <name evidence="3" type="ORF">HF295_01925</name>
</gene>
<proteinExistence type="inferred from homology"/>
<dbReference type="KEGG" id="tbk:HF295_01925"/>
<dbReference type="Proteomes" id="UP000512167">
    <property type="component" value="Chromosome"/>
</dbReference>
<organism evidence="3 4">
    <name type="scientific">Hujiaoplasma nucleasis</name>
    <dbReference type="NCBI Taxonomy" id="2725268"/>
    <lineage>
        <taxon>Bacteria</taxon>
        <taxon>Bacillati</taxon>
        <taxon>Mycoplasmatota</taxon>
        <taxon>Mollicutes</taxon>
        <taxon>Candidatus Izemoplasmatales</taxon>
        <taxon>Hujiaoplasmataceae</taxon>
        <taxon>Hujiaoplasma</taxon>
    </lineage>
</organism>
<evidence type="ECO:0000313" key="3">
    <source>
        <dbReference type="EMBL" id="QLY39685.1"/>
    </source>
</evidence>
<dbReference type="SMART" id="SM00642">
    <property type="entry name" value="Aamy"/>
    <property type="match status" value="1"/>
</dbReference>
<accession>A0A7L6N3Q0</accession>
<dbReference type="GO" id="GO:0004556">
    <property type="term" value="F:alpha-amylase activity"/>
    <property type="evidence" value="ECO:0007669"/>
    <property type="project" value="TreeGrafter"/>
</dbReference>
<evidence type="ECO:0000313" key="4">
    <source>
        <dbReference type="Proteomes" id="UP000512167"/>
    </source>
</evidence>
<protein>
    <submittedName>
        <fullName evidence="3">Alpha amylase</fullName>
    </submittedName>
</protein>
<sequence length="566" mass="64946">MTKKIFILSLFILIFTLISCGQDQIITDMQTTDIPITDIPTTEIVTTQPISTEILTNEMGEYILEEGLVPKMIEDNYRVYYEIFLGSFSDSNQDGFGDIQGVINRLDYLNDGQASSGVSLGVTGLWLMPIMPSPSYHKYDTTNYLSIDPVYGNMDDFENLVSEANQRGIDIIIDLVLNHTSNQHPWFKNALNAYKEGDLDNPYLEYYVLVTEEEKLPNRTYHHFYGELYYEGNFSSSMPELDLDSLLVRQEIQQIIEFWFNKGIKGFRLDAVKYPYYEEHQKNIDFWNWFMDQVYMQRSDAYVVGEMWDSDENIYPYYEPFNNFDFGFSQLNGAVSMTVKNLETVNDYVRYLDRYKNNVLKVNPQAILQPFISNHDMNRAAGFLMVDEYAMHMAANLYILTYGTPFIYYGEEIGMLGSRSTENTDANRRLAMYWGDGDSVTNPIGSTWTVDRQINGSVQDQIGDPNSLYNHYKKLIMVRNAHPEIARGQYTLIDFSELITFGGFLSTYGDSTVGVFHNTGFGQVTIDLSQYTDYEFSQLSAYLGQAQASLDGQTLTIGPRTSVVLK</sequence>
<evidence type="ECO:0000256" key="1">
    <source>
        <dbReference type="ARBA" id="ARBA00008061"/>
    </source>
</evidence>
<dbReference type="PROSITE" id="PS51257">
    <property type="entry name" value="PROKAR_LIPOPROTEIN"/>
    <property type="match status" value="1"/>
</dbReference>
<dbReference type="EMBL" id="CP051151">
    <property type="protein sequence ID" value="QLY39685.1"/>
    <property type="molecule type" value="Genomic_DNA"/>
</dbReference>
<dbReference type="Pfam" id="PF00128">
    <property type="entry name" value="Alpha-amylase"/>
    <property type="match status" value="1"/>
</dbReference>
<dbReference type="PANTHER" id="PTHR10357:SF179">
    <property type="entry name" value="NEUTRAL AND BASIC AMINO ACID TRANSPORT PROTEIN RBAT"/>
    <property type="match status" value="1"/>
</dbReference>
<keyword evidence="4" id="KW-1185">Reference proteome</keyword>
<evidence type="ECO:0000259" key="2">
    <source>
        <dbReference type="SMART" id="SM00642"/>
    </source>
</evidence>
<reference evidence="3 4" key="1">
    <citation type="submission" date="2020-04" db="EMBL/GenBank/DDBJ databases">
        <authorList>
            <person name="Zheng R.K."/>
            <person name="Sun C.M."/>
        </authorList>
    </citation>
    <scope>NUCLEOTIDE SEQUENCE [LARGE SCALE GENOMIC DNA]</scope>
    <source>
        <strain evidence="4">zrk29</strain>
    </source>
</reference>